<proteinExistence type="predicted"/>
<evidence type="ECO:0000313" key="2">
    <source>
        <dbReference type="EMBL" id="URD72643.1"/>
    </source>
</evidence>
<organism evidence="2 3">
    <name type="scientific">Musa troglodytarum</name>
    <name type="common">fe'i banana</name>
    <dbReference type="NCBI Taxonomy" id="320322"/>
    <lineage>
        <taxon>Eukaryota</taxon>
        <taxon>Viridiplantae</taxon>
        <taxon>Streptophyta</taxon>
        <taxon>Embryophyta</taxon>
        <taxon>Tracheophyta</taxon>
        <taxon>Spermatophyta</taxon>
        <taxon>Magnoliopsida</taxon>
        <taxon>Liliopsida</taxon>
        <taxon>Zingiberales</taxon>
        <taxon>Musaceae</taxon>
        <taxon>Musa</taxon>
    </lineage>
</organism>
<name>A0A9E7J976_9LILI</name>
<gene>
    <name evidence="2" type="ORF">MUK42_34899</name>
</gene>
<reference evidence="2" key="1">
    <citation type="submission" date="2022-05" db="EMBL/GenBank/DDBJ databases">
        <title>The Musa troglodytarum L. genome provides insights into the mechanism of non-climacteric behaviour and enrichment of carotenoids.</title>
        <authorList>
            <person name="Wang J."/>
        </authorList>
    </citation>
    <scope>NUCLEOTIDE SEQUENCE</scope>
    <source>
        <tissue evidence="2">Leaf</tissue>
    </source>
</reference>
<sequence length="124" mass="14017">MEEEDDGHGQCQQNKGGQEDGGADAVAVLSRVVRRHPPAGRWEVRHGRLGSGRVWWLPCERGGPSDYSLLRYCYFFRARTGAVLTKVCRRLQMHRMMLSPLTEGLDGRQVIVVVAWVARRSLRG</sequence>
<protein>
    <submittedName>
        <fullName evidence="2">Uncharacterized protein</fullName>
    </submittedName>
</protein>
<dbReference type="EMBL" id="CP097502">
    <property type="protein sequence ID" value="URD72643.1"/>
    <property type="molecule type" value="Genomic_DNA"/>
</dbReference>
<accession>A0A9E7J976</accession>
<evidence type="ECO:0000256" key="1">
    <source>
        <dbReference type="SAM" id="MobiDB-lite"/>
    </source>
</evidence>
<evidence type="ECO:0000313" key="3">
    <source>
        <dbReference type="Proteomes" id="UP001055439"/>
    </source>
</evidence>
<dbReference type="Proteomes" id="UP001055439">
    <property type="component" value="Chromosome 1"/>
</dbReference>
<dbReference type="AlphaFoldDB" id="A0A9E7J976"/>
<keyword evidence="3" id="KW-1185">Reference proteome</keyword>
<feature type="region of interest" description="Disordered" evidence="1">
    <location>
        <begin position="1"/>
        <end position="22"/>
    </location>
</feature>